<dbReference type="GO" id="GO:0003682">
    <property type="term" value="F:chromatin binding"/>
    <property type="evidence" value="ECO:0007669"/>
    <property type="project" value="InterPro"/>
</dbReference>
<keyword evidence="4" id="KW-1185">Reference proteome</keyword>
<dbReference type="Pfam" id="PF16719">
    <property type="entry name" value="SAWADEE"/>
    <property type="match status" value="1"/>
</dbReference>
<proteinExistence type="predicted"/>
<evidence type="ECO:0000256" key="1">
    <source>
        <dbReference type="SAM" id="MobiDB-lite"/>
    </source>
</evidence>
<dbReference type="PANTHER" id="PTHR33827">
    <property type="entry name" value="PROTEIN SAWADEE HOMEODOMAIN HOMOLOG 2"/>
    <property type="match status" value="1"/>
</dbReference>
<dbReference type="InterPro" id="IPR032001">
    <property type="entry name" value="SAWADEE_dom"/>
</dbReference>
<name>A0A8S1J1Z0_9CHLO</name>
<gene>
    <name evidence="3" type="ORF">OSTQU699_LOCUS5374</name>
</gene>
<accession>A0A8S1J1Z0</accession>
<dbReference type="Gene3D" id="2.30.30.140">
    <property type="match status" value="1"/>
</dbReference>
<feature type="domain" description="SAWADEE" evidence="2">
    <location>
        <begin position="5"/>
        <end position="121"/>
    </location>
</feature>
<dbReference type="Proteomes" id="UP000708148">
    <property type="component" value="Unassembled WGS sequence"/>
</dbReference>
<reference evidence="3" key="1">
    <citation type="submission" date="2020-12" db="EMBL/GenBank/DDBJ databases">
        <authorList>
            <person name="Iha C."/>
        </authorList>
    </citation>
    <scope>NUCLEOTIDE SEQUENCE</scope>
</reference>
<dbReference type="AlphaFoldDB" id="A0A8S1J1Z0"/>
<dbReference type="EMBL" id="CAJHUC010001154">
    <property type="protein sequence ID" value="CAD7700015.1"/>
    <property type="molecule type" value="Genomic_DNA"/>
</dbReference>
<protein>
    <recommendedName>
        <fullName evidence="2">SAWADEE domain-containing protein</fullName>
    </recommendedName>
</protein>
<feature type="region of interest" description="Disordered" evidence="1">
    <location>
        <begin position="342"/>
        <end position="407"/>
    </location>
</feature>
<comment type="caution">
    <text evidence="3">The sequence shown here is derived from an EMBL/GenBank/DDBJ whole genome shotgun (WGS) entry which is preliminary data.</text>
</comment>
<sequence>MRQQGLEALSKKDGAWYDVDCTRSKIRDSPNGPRLRVRFRQFDAGEDEYYTLVELDDHFRLRSRPMLDRQCGEVQIGCAVVGLAPLEEHQESKWIDATIIQIKRVDHRPDKCQCSFKVRWQVYDGPGFCQPSRDWLDLDNLCFQSAPTSHLSHSFIVRWKGEIRHRASQTGKQQCLGRLSLPASGKQGAGARKRMYSGAYGLPGSIGAQRRSAPAKFTKLLRQNALPGAPTRRATVQDMAAGHCGYGLLVDQDDGSVSSDSCGAPGWSSSKVVRHIPVPRSGSRDVSTRPLIRKSRYASLQFGARDVGRFQIGNIPAAHGRQALQHAKALGSQAASINARRMAGRRGKQDQAHRARGSRERRVIRKRGKIAKHSVSRGRPAHRASREPKASGPCRDSDHGPRTPSVISDGRIIIEGCVELQGFPYILDACDRNLKAEWYREWGDYA</sequence>
<feature type="compositionally biased region" description="Basic and acidic residues" evidence="1">
    <location>
        <begin position="347"/>
        <end position="361"/>
    </location>
</feature>
<evidence type="ECO:0000259" key="2">
    <source>
        <dbReference type="Pfam" id="PF16719"/>
    </source>
</evidence>
<dbReference type="PANTHER" id="PTHR33827:SF7">
    <property type="entry name" value="PROTEIN SAWADEE HOMEODOMAIN HOMOLOG 2"/>
    <property type="match status" value="1"/>
</dbReference>
<feature type="compositionally biased region" description="Basic and acidic residues" evidence="1">
    <location>
        <begin position="384"/>
        <end position="401"/>
    </location>
</feature>
<organism evidence="3 4">
    <name type="scientific">Ostreobium quekettii</name>
    <dbReference type="NCBI Taxonomy" id="121088"/>
    <lineage>
        <taxon>Eukaryota</taxon>
        <taxon>Viridiplantae</taxon>
        <taxon>Chlorophyta</taxon>
        <taxon>core chlorophytes</taxon>
        <taxon>Ulvophyceae</taxon>
        <taxon>TCBD clade</taxon>
        <taxon>Bryopsidales</taxon>
        <taxon>Ostreobineae</taxon>
        <taxon>Ostreobiaceae</taxon>
        <taxon>Ostreobium</taxon>
    </lineage>
</organism>
<dbReference type="OrthoDB" id="552441at2759"/>
<dbReference type="Gene3D" id="2.40.50.40">
    <property type="match status" value="1"/>
</dbReference>
<evidence type="ECO:0000313" key="3">
    <source>
        <dbReference type="EMBL" id="CAD7700015.1"/>
    </source>
</evidence>
<feature type="compositionally biased region" description="Basic residues" evidence="1">
    <location>
        <begin position="362"/>
        <end position="383"/>
    </location>
</feature>
<evidence type="ECO:0000313" key="4">
    <source>
        <dbReference type="Proteomes" id="UP000708148"/>
    </source>
</evidence>
<dbReference type="InterPro" id="IPR039276">
    <property type="entry name" value="SHH1/2"/>
</dbReference>